<proteinExistence type="predicted"/>
<organism evidence="3 4">
    <name type="scientific">Euplotes crassus</name>
    <dbReference type="NCBI Taxonomy" id="5936"/>
    <lineage>
        <taxon>Eukaryota</taxon>
        <taxon>Sar</taxon>
        <taxon>Alveolata</taxon>
        <taxon>Ciliophora</taxon>
        <taxon>Intramacronucleata</taxon>
        <taxon>Spirotrichea</taxon>
        <taxon>Hypotrichia</taxon>
        <taxon>Euplotida</taxon>
        <taxon>Euplotidae</taxon>
        <taxon>Moneuplotes</taxon>
    </lineage>
</organism>
<feature type="transmembrane region" description="Helical" evidence="2">
    <location>
        <begin position="489"/>
        <end position="508"/>
    </location>
</feature>
<evidence type="ECO:0000256" key="2">
    <source>
        <dbReference type="SAM" id="Phobius"/>
    </source>
</evidence>
<keyword evidence="2" id="KW-0812">Transmembrane</keyword>
<evidence type="ECO:0000313" key="4">
    <source>
        <dbReference type="Proteomes" id="UP001295684"/>
    </source>
</evidence>
<feature type="transmembrane region" description="Helical" evidence="2">
    <location>
        <begin position="604"/>
        <end position="628"/>
    </location>
</feature>
<feature type="transmembrane region" description="Helical" evidence="2">
    <location>
        <begin position="540"/>
        <end position="561"/>
    </location>
</feature>
<feature type="transmembrane region" description="Helical" evidence="2">
    <location>
        <begin position="747"/>
        <end position="766"/>
    </location>
</feature>
<accession>A0AAD1Y5L5</accession>
<evidence type="ECO:0000256" key="1">
    <source>
        <dbReference type="SAM" id="MobiDB-lite"/>
    </source>
</evidence>
<dbReference type="AlphaFoldDB" id="A0AAD1Y5L5"/>
<comment type="caution">
    <text evidence="3">The sequence shown here is derived from an EMBL/GenBank/DDBJ whole genome shotgun (WGS) entry which is preliminary data.</text>
</comment>
<gene>
    <name evidence="3" type="ORF">ECRASSUSDP1_LOCUS25811</name>
</gene>
<dbReference type="PANTHER" id="PTHR34553:SF4">
    <property type="entry name" value="G1_S-SPECIFIC CYCLIN-E PROTEIN"/>
    <property type="match status" value="1"/>
</dbReference>
<feature type="transmembrane region" description="Helical" evidence="2">
    <location>
        <begin position="573"/>
        <end position="598"/>
    </location>
</feature>
<name>A0AAD1Y5L5_EUPCR</name>
<dbReference type="Proteomes" id="UP001295684">
    <property type="component" value="Unassembled WGS sequence"/>
</dbReference>
<feature type="compositionally biased region" description="Basic and acidic residues" evidence="1">
    <location>
        <begin position="39"/>
        <end position="60"/>
    </location>
</feature>
<protein>
    <submittedName>
        <fullName evidence="3">Uncharacterized protein</fullName>
    </submittedName>
</protein>
<keyword evidence="4" id="KW-1185">Reference proteome</keyword>
<feature type="region of interest" description="Disordered" evidence="1">
    <location>
        <begin position="1"/>
        <end position="20"/>
    </location>
</feature>
<keyword evidence="2" id="KW-0472">Membrane</keyword>
<keyword evidence="2" id="KW-1133">Transmembrane helix</keyword>
<dbReference type="EMBL" id="CAMPGE010026608">
    <property type="protein sequence ID" value="CAI2384286.1"/>
    <property type="molecule type" value="Genomic_DNA"/>
</dbReference>
<evidence type="ECO:0000313" key="3">
    <source>
        <dbReference type="EMBL" id="CAI2384286.1"/>
    </source>
</evidence>
<feature type="region of interest" description="Disordered" evidence="1">
    <location>
        <begin position="38"/>
        <end position="60"/>
    </location>
</feature>
<sequence>MEEPERNTSRNSKRGNLASSSSFLHVPMINIGSLSVCSEGKENQKQPSHSHRENASTEKLEYTKEGTKSDYFPQFGKQINAGQLVSTTFKRIRKAKDDSVLSMKGKWNNLKETWFETINKRFHIKEKVKQKELPRVFPLESFRIGRTGSYLQLDGQLFVIINSDKFIYFVVNSERKPEKENKDFKHLAKNVLKKFLSLSSYFILESANKELGPWGTIAFEVRYDELYGMEFTNSLLQDSCRIVTECRSLRKKSFNNVVDMLKYYEIEATFDTELQKDDQKVYHPILKKDKHNNTIVYLKRLFPKCESEEFQKFQGCEKDTQQNMVQRTFVTEPDSLIDSTESCIDTKFENQILLLNTPDPKSRKKDLIENNEKLDIEVDSLKSVISEDFSNCKLTKEPMLCLSDSKNPQTEVPKEEPPIENLCLSERIIPNVTVQGYFDDPLLPYRMREVIVMKKNKKLLRHYETSLPSWTVVMATYGYYRPSFRKFQYWFMMFISLVSMMIGFFDLYKNLPIVKPFLKFYMESIWDFLEDHVILRMSVFLGYLFTNTSIFSSIAINFMQLPLLGAIWNSMEYLVIGLQMMTLPFTIFKGFFALIFTLLKFIVIFPYAPIMSLIYTIKLCFLFFWGILKTFKGFISSFKQLIYATSEIRNSKDFLQMVTEIFFLITRSSAKKLFDGCKAIYNTIAYIGAEIGKYRYSILRYLYEKFVEFLFSIDKVFTKPGRQWLATKLAPERLWNSQRKRNMLNTFWNVVVLFLMYHFITGYLHVVCSLEGFEDN</sequence>
<dbReference type="PANTHER" id="PTHR34553">
    <property type="entry name" value="OS05G0597400 PROTEIN"/>
    <property type="match status" value="1"/>
</dbReference>
<reference evidence="3" key="1">
    <citation type="submission" date="2023-07" db="EMBL/GenBank/DDBJ databases">
        <authorList>
            <consortium name="AG Swart"/>
            <person name="Singh M."/>
            <person name="Singh A."/>
            <person name="Seah K."/>
            <person name="Emmerich C."/>
        </authorList>
    </citation>
    <scope>NUCLEOTIDE SEQUENCE</scope>
    <source>
        <strain evidence="3">DP1</strain>
    </source>
</reference>